<dbReference type="EMBL" id="JACRSO010000002">
    <property type="protein sequence ID" value="MBC8529210.1"/>
    <property type="molecule type" value="Genomic_DNA"/>
</dbReference>
<dbReference type="Pfam" id="PF12802">
    <property type="entry name" value="MarR_2"/>
    <property type="match status" value="1"/>
</dbReference>
<dbReference type="InterPro" id="IPR011991">
    <property type="entry name" value="ArsR-like_HTH"/>
</dbReference>
<keyword evidence="6" id="KW-1185">Reference proteome</keyword>
<proteinExistence type="predicted"/>
<gene>
    <name evidence="5" type="ORF">H8699_07190</name>
</gene>
<evidence type="ECO:0000256" key="2">
    <source>
        <dbReference type="ARBA" id="ARBA00023125"/>
    </source>
</evidence>
<organism evidence="5 6">
    <name type="scientific">Luoshenia tenuis</name>
    <dbReference type="NCBI Taxonomy" id="2763654"/>
    <lineage>
        <taxon>Bacteria</taxon>
        <taxon>Bacillati</taxon>
        <taxon>Bacillota</taxon>
        <taxon>Clostridia</taxon>
        <taxon>Christensenellales</taxon>
        <taxon>Christensenellaceae</taxon>
        <taxon>Luoshenia</taxon>
    </lineage>
</organism>
<dbReference type="PANTHER" id="PTHR42756">
    <property type="entry name" value="TRANSCRIPTIONAL REGULATOR, MARR"/>
    <property type="match status" value="1"/>
</dbReference>
<dbReference type="CDD" id="cd00090">
    <property type="entry name" value="HTH_ARSR"/>
    <property type="match status" value="1"/>
</dbReference>
<dbReference type="Proteomes" id="UP000654279">
    <property type="component" value="Unassembled WGS sequence"/>
</dbReference>
<feature type="domain" description="HTH marR-type" evidence="4">
    <location>
        <begin position="2"/>
        <end position="134"/>
    </location>
</feature>
<dbReference type="GO" id="GO:0003700">
    <property type="term" value="F:DNA-binding transcription factor activity"/>
    <property type="evidence" value="ECO:0007669"/>
    <property type="project" value="InterPro"/>
</dbReference>
<dbReference type="InterPro" id="IPR036390">
    <property type="entry name" value="WH_DNA-bd_sf"/>
</dbReference>
<keyword evidence="1" id="KW-0805">Transcription regulation</keyword>
<protein>
    <submittedName>
        <fullName evidence="5">MarR family transcriptional regulator</fullName>
    </submittedName>
</protein>
<evidence type="ECO:0000313" key="6">
    <source>
        <dbReference type="Proteomes" id="UP000654279"/>
    </source>
</evidence>
<dbReference type="InterPro" id="IPR000835">
    <property type="entry name" value="HTH_MarR-typ"/>
</dbReference>
<accession>A0A926CYT0</accession>
<evidence type="ECO:0000256" key="3">
    <source>
        <dbReference type="ARBA" id="ARBA00023163"/>
    </source>
</evidence>
<dbReference type="Gene3D" id="1.10.10.10">
    <property type="entry name" value="Winged helix-like DNA-binding domain superfamily/Winged helix DNA-binding domain"/>
    <property type="match status" value="1"/>
</dbReference>
<reference evidence="5" key="1">
    <citation type="submission" date="2020-08" db="EMBL/GenBank/DDBJ databases">
        <title>Genome public.</title>
        <authorList>
            <person name="Liu C."/>
            <person name="Sun Q."/>
        </authorList>
    </citation>
    <scope>NUCLEOTIDE SEQUENCE</scope>
    <source>
        <strain evidence="5">NSJ-44</strain>
    </source>
</reference>
<evidence type="ECO:0000259" key="4">
    <source>
        <dbReference type="PROSITE" id="PS50995"/>
    </source>
</evidence>
<name>A0A926CYT0_9FIRM</name>
<keyword evidence="2" id="KW-0238">DNA-binding</keyword>
<dbReference type="PRINTS" id="PR00598">
    <property type="entry name" value="HTHMARR"/>
</dbReference>
<dbReference type="PROSITE" id="PS01117">
    <property type="entry name" value="HTH_MARR_1"/>
    <property type="match status" value="1"/>
</dbReference>
<dbReference type="SUPFAM" id="SSF46785">
    <property type="entry name" value="Winged helix' DNA-binding domain"/>
    <property type="match status" value="1"/>
</dbReference>
<dbReference type="RefSeq" id="WP_249285078.1">
    <property type="nucleotide sequence ID" value="NZ_JACRSO010000002.1"/>
</dbReference>
<dbReference type="GO" id="GO:0003677">
    <property type="term" value="F:DNA binding"/>
    <property type="evidence" value="ECO:0007669"/>
    <property type="project" value="UniProtKB-KW"/>
</dbReference>
<comment type="caution">
    <text evidence="5">The sequence shown here is derived from an EMBL/GenBank/DDBJ whole genome shotgun (WGS) entry which is preliminary data.</text>
</comment>
<evidence type="ECO:0000256" key="1">
    <source>
        <dbReference type="ARBA" id="ARBA00023015"/>
    </source>
</evidence>
<dbReference type="AlphaFoldDB" id="A0A926CYT0"/>
<dbReference type="InterPro" id="IPR023187">
    <property type="entry name" value="Tscrpt_reg_MarR-type_CS"/>
</dbReference>
<dbReference type="InterPro" id="IPR036388">
    <property type="entry name" value="WH-like_DNA-bd_sf"/>
</dbReference>
<dbReference type="SMART" id="SM00347">
    <property type="entry name" value="HTH_MARR"/>
    <property type="match status" value="1"/>
</dbReference>
<dbReference type="PROSITE" id="PS50995">
    <property type="entry name" value="HTH_MARR_2"/>
    <property type="match status" value="1"/>
</dbReference>
<dbReference type="PANTHER" id="PTHR42756:SF1">
    <property type="entry name" value="TRANSCRIPTIONAL REPRESSOR OF EMRAB OPERON"/>
    <property type="match status" value="1"/>
</dbReference>
<evidence type="ECO:0000313" key="5">
    <source>
        <dbReference type="EMBL" id="MBC8529210.1"/>
    </source>
</evidence>
<sequence length="142" mass="16014">MKTPFYLLLLKTHNAQRMRIRPHMEGLGLSPGQPKMLSFLRMHPGCMQRELAEGCDIEPATVSRLLENMERAGLITRQPSPDSKRAVCVSITEKGIAAQQAMATGWRKVESEALSGFTPEEKEQFTQYLCRMYGNLTGKDIE</sequence>
<keyword evidence="3" id="KW-0804">Transcription</keyword>